<dbReference type="GO" id="GO:0009252">
    <property type="term" value="P:peptidoglycan biosynthetic process"/>
    <property type="evidence" value="ECO:0007669"/>
    <property type="project" value="UniProtKB-UniRule"/>
</dbReference>
<dbReference type="SUPFAM" id="SSF51984">
    <property type="entry name" value="MurCD N-terminal domain"/>
    <property type="match status" value="1"/>
</dbReference>
<comment type="pathway">
    <text evidence="2 7 8">Cell wall biogenesis; peptidoglycan biosynthesis.</text>
</comment>
<proteinExistence type="inferred from homology"/>
<comment type="caution">
    <text evidence="11">The sequence shown here is derived from an EMBL/GenBank/DDBJ whole genome shotgun (WGS) entry which is preliminary data.</text>
</comment>
<evidence type="ECO:0000259" key="10">
    <source>
        <dbReference type="Pfam" id="PF08245"/>
    </source>
</evidence>
<dbReference type="InterPro" id="IPR036565">
    <property type="entry name" value="Mur-like_cat_sf"/>
</dbReference>
<keyword evidence="6 7" id="KW-0067">ATP-binding</keyword>
<dbReference type="GO" id="GO:0071555">
    <property type="term" value="P:cell wall organization"/>
    <property type="evidence" value="ECO:0007669"/>
    <property type="project" value="UniProtKB-KW"/>
</dbReference>
<dbReference type="PANTHER" id="PTHR43692">
    <property type="entry name" value="UDP-N-ACETYLMURAMOYLALANINE--D-GLUTAMATE LIGASE"/>
    <property type="match status" value="1"/>
</dbReference>
<keyword evidence="7 8" id="KW-0131">Cell cycle</keyword>
<evidence type="ECO:0000259" key="9">
    <source>
        <dbReference type="Pfam" id="PF02875"/>
    </source>
</evidence>
<dbReference type="RefSeq" id="WP_338181072.1">
    <property type="nucleotide sequence ID" value="NZ_JAEKNQ010000051.1"/>
</dbReference>
<keyword evidence="7 8" id="KW-0573">Peptidoglycan synthesis</keyword>
<name>A0A934KIE1_9BACT</name>
<evidence type="ECO:0000256" key="3">
    <source>
        <dbReference type="ARBA" id="ARBA00022490"/>
    </source>
</evidence>
<evidence type="ECO:0000313" key="12">
    <source>
        <dbReference type="Proteomes" id="UP000620075"/>
    </source>
</evidence>
<evidence type="ECO:0000256" key="7">
    <source>
        <dbReference type="HAMAP-Rule" id="MF_00639"/>
    </source>
</evidence>
<dbReference type="InterPro" id="IPR013221">
    <property type="entry name" value="Mur_ligase_cen"/>
</dbReference>
<keyword evidence="4 7" id="KW-0436">Ligase</keyword>
<evidence type="ECO:0000256" key="8">
    <source>
        <dbReference type="RuleBase" id="RU003664"/>
    </source>
</evidence>
<dbReference type="SUPFAM" id="SSF53244">
    <property type="entry name" value="MurD-like peptide ligases, peptide-binding domain"/>
    <property type="match status" value="1"/>
</dbReference>
<keyword evidence="7 8" id="KW-0133">Cell shape</keyword>
<comment type="function">
    <text evidence="7 8">Cell wall formation. Catalyzes the addition of glutamate to the nucleotide precursor UDP-N-acetylmuramoyl-L-alanine (UMA).</text>
</comment>
<keyword evidence="7 8" id="KW-0132">Cell division</keyword>
<dbReference type="SUPFAM" id="SSF53623">
    <property type="entry name" value="MurD-like peptide ligases, catalytic domain"/>
    <property type="match status" value="1"/>
</dbReference>
<dbReference type="EC" id="6.3.2.9" evidence="7 8"/>
<organism evidence="11 12">
    <name type="scientific">Candidatus Dormiibacter inghamiae</name>
    <dbReference type="NCBI Taxonomy" id="3127013"/>
    <lineage>
        <taxon>Bacteria</taxon>
        <taxon>Bacillati</taxon>
        <taxon>Candidatus Dormiibacterota</taxon>
        <taxon>Candidatus Dormibacteria</taxon>
        <taxon>Candidatus Dormibacterales</taxon>
        <taxon>Candidatus Dormibacteraceae</taxon>
        <taxon>Candidatus Dormiibacter</taxon>
    </lineage>
</organism>
<dbReference type="PANTHER" id="PTHR43692:SF1">
    <property type="entry name" value="UDP-N-ACETYLMURAMOYLALANINE--D-GLUTAMATE LIGASE"/>
    <property type="match status" value="1"/>
</dbReference>
<dbReference type="NCBIfam" id="TIGR01087">
    <property type="entry name" value="murD"/>
    <property type="match status" value="1"/>
</dbReference>
<keyword evidence="7 8" id="KW-0961">Cell wall biogenesis/degradation</keyword>
<reference evidence="11 12" key="1">
    <citation type="submission" date="2020-10" db="EMBL/GenBank/DDBJ databases">
        <title>Ca. Dormibacterota MAGs.</title>
        <authorList>
            <person name="Montgomery K."/>
        </authorList>
    </citation>
    <scope>NUCLEOTIDE SEQUENCE [LARGE SCALE GENOMIC DNA]</scope>
    <source>
        <strain evidence="11">SC8811_S16_3</strain>
    </source>
</reference>
<dbReference type="GO" id="GO:0008764">
    <property type="term" value="F:UDP-N-acetylmuramoylalanine-D-glutamate ligase activity"/>
    <property type="evidence" value="ECO:0007669"/>
    <property type="project" value="UniProtKB-UniRule"/>
</dbReference>
<accession>A0A934KIE1</accession>
<keyword evidence="3 7" id="KW-0963">Cytoplasm</keyword>
<evidence type="ECO:0000256" key="6">
    <source>
        <dbReference type="ARBA" id="ARBA00022840"/>
    </source>
</evidence>
<dbReference type="AlphaFoldDB" id="A0A934KIE1"/>
<feature type="domain" description="Mur ligase central" evidence="10">
    <location>
        <begin position="117"/>
        <end position="240"/>
    </location>
</feature>
<dbReference type="InterPro" id="IPR036615">
    <property type="entry name" value="Mur_ligase_C_dom_sf"/>
</dbReference>
<protein>
    <recommendedName>
        <fullName evidence="7 8">UDP-N-acetylmuramoylalanine--D-glutamate ligase</fullName>
        <ecNumber evidence="7 8">6.3.2.9</ecNumber>
    </recommendedName>
    <alternativeName>
        <fullName evidence="7">D-glutamic acid-adding enzyme</fullName>
    </alternativeName>
    <alternativeName>
        <fullName evidence="7">UDP-N-acetylmuramoyl-L-alanyl-D-glutamate synthetase</fullName>
    </alternativeName>
</protein>
<evidence type="ECO:0000256" key="4">
    <source>
        <dbReference type="ARBA" id="ARBA00022598"/>
    </source>
</evidence>
<feature type="binding site" evidence="7">
    <location>
        <begin position="119"/>
        <end position="125"/>
    </location>
    <ligand>
        <name>ATP</name>
        <dbReference type="ChEBI" id="CHEBI:30616"/>
    </ligand>
</feature>
<dbReference type="GO" id="GO:0051301">
    <property type="term" value="P:cell division"/>
    <property type="evidence" value="ECO:0007669"/>
    <property type="project" value="UniProtKB-KW"/>
</dbReference>
<dbReference type="Gene3D" id="3.40.50.720">
    <property type="entry name" value="NAD(P)-binding Rossmann-like Domain"/>
    <property type="match status" value="1"/>
</dbReference>
<dbReference type="GO" id="GO:0008360">
    <property type="term" value="P:regulation of cell shape"/>
    <property type="evidence" value="ECO:0007669"/>
    <property type="project" value="UniProtKB-KW"/>
</dbReference>
<evidence type="ECO:0000256" key="5">
    <source>
        <dbReference type="ARBA" id="ARBA00022741"/>
    </source>
</evidence>
<comment type="similarity">
    <text evidence="7">Belongs to the MurCDEF family.</text>
</comment>
<sequence>MSRVSLPAGGALALVVGGVRSGLSLARFLSGRGMRVRVCDLRPAEALGEFARSLPAGVETVFGGYDESVLIGCEAVYASPGVPWRAPLLEAARARGLIVSSDIDLFFQLSSAPIIGVTGTNGKTTTTALLGAVLAQGERPVVVGGNIGRTVLEQLDQLTADHWVVLELSSFQLESCSAPKPKIGVVLNLTPDHLDRHGSLAAYVEAKARLLNFQDEADAAALNGLDPLCRELAGRTRAQVHWFDRHEPLPPSPLPGQHNRLNVLAAACAARLAGLTDSQIAAGVRAFRGVEHRLELVGEWKGVRWYNDSKATNPDAGLVALQAFPGVPLVLIAGGYGGGFELDSWLAAVRARTQAVVLLGASAVELSQRLAGHPLTRVDSLGEAVQAAAELAGRGSSVLFSPAYKSFDMFSDFEDRGRRFKAAVKALHGEEARV</sequence>
<evidence type="ECO:0000313" key="11">
    <source>
        <dbReference type="EMBL" id="MBJ7604067.1"/>
    </source>
</evidence>
<dbReference type="Pfam" id="PF08245">
    <property type="entry name" value="Mur_ligase_M"/>
    <property type="match status" value="1"/>
</dbReference>
<dbReference type="EMBL" id="JAEKNQ010000051">
    <property type="protein sequence ID" value="MBJ7604067.1"/>
    <property type="molecule type" value="Genomic_DNA"/>
</dbReference>
<dbReference type="Pfam" id="PF02875">
    <property type="entry name" value="Mur_ligase_C"/>
    <property type="match status" value="1"/>
</dbReference>
<dbReference type="InterPro" id="IPR004101">
    <property type="entry name" value="Mur_ligase_C"/>
</dbReference>
<comment type="catalytic activity">
    <reaction evidence="7 8">
        <text>UDP-N-acetyl-alpha-D-muramoyl-L-alanine + D-glutamate + ATP = UDP-N-acetyl-alpha-D-muramoyl-L-alanyl-D-glutamate + ADP + phosphate + H(+)</text>
        <dbReference type="Rhea" id="RHEA:16429"/>
        <dbReference type="ChEBI" id="CHEBI:15378"/>
        <dbReference type="ChEBI" id="CHEBI:29986"/>
        <dbReference type="ChEBI" id="CHEBI:30616"/>
        <dbReference type="ChEBI" id="CHEBI:43474"/>
        <dbReference type="ChEBI" id="CHEBI:83898"/>
        <dbReference type="ChEBI" id="CHEBI:83900"/>
        <dbReference type="ChEBI" id="CHEBI:456216"/>
        <dbReference type="EC" id="6.3.2.9"/>
    </reaction>
</comment>
<dbReference type="Gene3D" id="3.90.190.20">
    <property type="entry name" value="Mur ligase, C-terminal domain"/>
    <property type="match status" value="1"/>
</dbReference>
<dbReference type="GO" id="GO:0005524">
    <property type="term" value="F:ATP binding"/>
    <property type="evidence" value="ECO:0007669"/>
    <property type="project" value="UniProtKB-UniRule"/>
</dbReference>
<feature type="domain" description="Mur ligase C-terminal" evidence="9">
    <location>
        <begin position="292"/>
        <end position="403"/>
    </location>
</feature>
<comment type="subcellular location">
    <subcellularLocation>
        <location evidence="1 7 8">Cytoplasm</location>
    </subcellularLocation>
</comment>
<dbReference type="HAMAP" id="MF_00639">
    <property type="entry name" value="MurD"/>
    <property type="match status" value="1"/>
</dbReference>
<gene>
    <name evidence="7 11" type="primary">murD</name>
    <name evidence="11" type="ORF">JF888_12880</name>
</gene>
<dbReference type="Proteomes" id="UP000620075">
    <property type="component" value="Unassembled WGS sequence"/>
</dbReference>
<evidence type="ECO:0000256" key="1">
    <source>
        <dbReference type="ARBA" id="ARBA00004496"/>
    </source>
</evidence>
<evidence type="ECO:0000256" key="2">
    <source>
        <dbReference type="ARBA" id="ARBA00004752"/>
    </source>
</evidence>
<keyword evidence="5 7" id="KW-0547">Nucleotide-binding</keyword>
<dbReference type="GO" id="GO:0005737">
    <property type="term" value="C:cytoplasm"/>
    <property type="evidence" value="ECO:0007669"/>
    <property type="project" value="UniProtKB-SubCell"/>
</dbReference>
<dbReference type="InterPro" id="IPR005762">
    <property type="entry name" value="MurD"/>
</dbReference>
<dbReference type="Pfam" id="PF21799">
    <property type="entry name" value="MurD-like_N"/>
    <property type="match status" value="1"/>
</dbReference>
<dbReference type="Gene3D" id="3.40.1190.10">
    <property type="entry name" value="Mur-like, catalytic domain"/>
    <property type="match status" value="1"/>
</dbReference>